<keyword evidence="1" id="KW-0472">Membrane</keyword>
<evidence type="ECO:0000313" key="3">
    <source>
        <dbReference type="Proteomes" id="UP000026915"/>
    </source>
</evidence>
<keyword evidence="3" id="KW-1185">Reference proteome</keyword>
<dbReference type="STRING" id="3641.A0A061ESH5"/>
<evidence type="ECO:0000256" key="1">
    <source>
        <dbReference type="SAM" id="Phobius"/>
    </source>
</evidence>
<accession>A0A061ESH5</accession>
<keyword evidence="1" id="KW-1133">Transmembrane helix</keyword>
<dbReference type="EMBL" id="CM001883">
    <property type="protein sequence ID" value="EOY07342.1"/>
    <property type="molecule type" value="Genomic_DNA"/>
</dbReference>
<dbReference type="PANTHER" id="PTHR31549">
    <property type="entry name" value="PROTEIN, PUTATIVE (DUF247)-RELATED-RELATED"/>
    <property type="match status" value="1"/>
</dbReference>
<dbReference type="InParanoid" id="A0A061ESH5"/>
<protein>
    <submittedName>
        <fullName evidence="2">Uncharacterized protein</fullName>
    </submittedName>
</protein>
<dbReference type="Pfam" id="PF03140">
    <property type="entry name" value="DUF247"/>
    <property type="match status" value="1"/>
</dbReference>
<dbReference type="AlphaFoldDB" id="A0A061ESH5"/>
<evidence type="ECO:0000313" key="2">
    <source>
        <dbReference type="EMBL" id="EOY07342.1"/>
    </source>
</evidence>
<keyword evidence="1" id="KW-0812">Transmembrane</keyword>
<dbReference type="eggNOG" id="ENOG502QPIE">
    <property type="taxonomic scope" value="Eukaryota"/>
</dbReference>
<feature type="transmembrane region" description="Helical" evidence="1">
    <location>
        <begin position="479"/>
        <end position="500"/>
    </location>
</feature>
<dbReference type="HOGENOM" id="CLU_020188_4_0_1"/>
<proteinExistence type="predicted"/>
<dbReference type="Gramene" id="EOY07342">
    <property type="protein sequence ID" value="EOY07342"/>
    <property type="gene ID" value="TCM_021802"/>
</dbReference>
<dbReference type="Proteomes" id="UP000026915">
    <property type="component" value="Chromosome 5"/>
</dbReference>
<dbReference type="PANTHER" id="PTHR31549:SF289">
    <property type="match status" value="1"/>
</dbReference>
<sequence>MVFSESIISPCFPEENWVVEIKDILENNGEAKEVVVSVFEVPEQLRAANPVAYAPQLLAFGPYHHFRPKLYQMQRFKVAAAVKAQKDWLVVDFQQLVAQIEGLEFLIRTCYQRHLNIHADTLAWILAIDGLSLLKVLHSALYYYKNLPGSFGKNPFAEFSERTPDLDMILRDMLMLENQIPMIVLKAIAEKRPGSDNLQILVDFCETLSPLQLTFKPSTSEVVKHKHLLDLFYQMIICPKEVINTSSKEEKEDELQDSTMEIPSNPDCSVFKKLLATLSKLQFRFAALPEKLMTLLLSSLELLGITPHDFFDRDRSWIPTASQLNNAGLKFSTCDGINHIKYDNQTLYLPVITLNSAPDPENILSSKLTSEVILRNLVAYESLSKDKSESLPFTRYTQLMNGIIDNDEDVNLLKKANVIKGDLYSVEIAGLFNGLSESIEPKDRDINIDEAITKVNRYYDNTLRVKTNKILKKYIYSSWRFLTFLASFLLLALLALETFCDFYTCRVMRFKAA</sequence>
<reference evidence="2 3" key="1">
    <citation type="journal article" date="2013" name="Genome Biol.">
        <title>The genome sequence of the most widely cultivated cacao type and its use to identify candidate genes regulating pod color.</title>
        <authorList>
            <person name="Motamayor J.C."/>
            <person name="Mockaitis K."/>
            <person name="Schmutz J."/>
            <person name="Haiminen N."/>
            <person name="Iii D.L."/>
            <person name="Cornejo O."/>
            <person name="Findley S.D."/>
            <person name="Zheng P."/>
            <person name="Utro F."/>
            <person name="Royaert S."/>
            <person name="Saski C."/>
            <person name="Jenkins J."/>
            <person name="Podicheti R."/>
            <person name="Zhao M."/>
            <person name="Scheffler B.E."/>
            <person name="Stack J.C."/>
            <person name="Feltus F.A."/>
            <person name="Mustiga G.M."/>
            <person name="Amores F."/>
            <person name="Phillips W."/>
            <person name="Marelli J.P."/>
            <person name="May G.D."/>
            <person name="Shapiro H."/>
            <person name="Ma J."/>
            <person name="Bustamante C.D."/>
            <person name="Schnell R.J."/>
            <person name="Main D."/>
            <person name="Gilbert D."/>
            <person name="Parida L."/>
            <person name="Kuhn D.N."/>
        </authorList>
    </citation>
    <scope>NUCLEOTIDE SEQUENCE [LARGE SCALE GENOMIC DNA]</scope>
    <source>
        <strain evidence="3">cv. Matina 1-6</strain>
    </source>
</reference>
<organism evidence="2 3">
    <name type="scientific">Theobroma cacao</name>
    <name type="common">Cacao</name>
    <name type="synonym">Cocoa</name>
    <dbReference type="NCBI Taxonomy" id="3641"/>
    <lineage>
        <taxon>Eukaryota</taxon>
        <taxon>Viridiplantae</taxon>
        <taxon>Streptophyta</taxon>
        <taxon>Embryophyta</taxon>
        <taxon>Tracheophyta</taxon>
        <taxon>Spermatophyta</taxon>
        <taxon>Magnoliopsida</taxon>
        <taxon>eudicotyledons</taxon>
        <taxon>Gunneridae</taxon>
        <taxon>Pentapetalae</taxon>
        <taxon>rosids</taxon>
        <taxon>malvids</taxon>
        <taxon>Malvales</taxon>
        <taxon>Malvaceae</taxon>
        <taxon>Byttnerioideae</taxon>
        <taxon>Theobroma</taxon>
    </lineage>
</organism>
<dbReference type="InterPro" id="IPR004158">
    <property type="entry name" value="DUF247_pln"/>
</dbReference>
<gene>
    <name evidence="2" type="ORF">TCM_021802</name>
</gene>
<name>A0A061ESH5_THECC</name>
<dbReference type="OMA" id="CSPIHEG"/>